<evidence type="ECO:0000256" key="2">
    <source>
        <dbReference type="ARBA" id="ARBA00022490"/>
    </source>
</evidence>
<dbReference type="GO" id="GO:0006018">
    <property type="term" value="P:2-deoxyribose 1-phosphate catabolic process"/>
    <property type="evidence" value="ECO:0007669"/>
    <property type="project" value="UniProtKB-UniRule"/>
</dbReference>
<dbReference type="HAMAP" id="MF_00114">
    <property type="entry name" value="DeoC_type1"/>
    <property type="match status" value="1"/>
</dbReference>
<organism evidence="8 9">
    <name type="scientific">Estrella lausannensis</name>
    <dbReference type="NCBI Taxonomy" id="483423"/>
    <lineage>
        <taxon>Bacteria</taxon>
        <taxon>Pseudomonadati</taxon>
        <taxon>Chlamydiota</taxon>
        <taxon>Chlamydiia</taxon>
        <taxon>Parachlamydiales</taxon>
        <taxon>Candidatus Criblamydiaceae</taxon>
        <taxon>Estrella</taxon>
    </lineage>
</organism>
<evidence type="ECO:0000256" key="7">
    <source>
        <dbReference type="HAMAP-Rule" id="MF_00114"/>
    </source>
</evidence>
<protein>
    <recommendedName>
        <fullName evidence="7">Deoxyribose-phosphate aldolase</fullName>
        <shortName evidence="7">DERA</shortName>
        <ecNumber evidence="7">4.1.2.4</ecNumber>
    </recommendedName>
    <alternativeName>
        <fullName evidence="7">2-deoxy-D-ribose 5-phosphate aldolase</fullName>
    </alternativeName>
    <alternativeName>
        <fullName evidence="7">Phosphodeoxyriboaldolase</fullName>
        <shortName evidence="7">Deoxyriboaldolase</shortName>
    </alternativeName>
</protein>
<dbReference type="InterPro" id="IPR002915">
    <property type="entry name" value="DeoC/FbaB/LacD_aldolase"/>
</dbReference>
<feature type="active site" description="Schiff-base intermediate with acetaldehyde" evidence="7">
    <location>
        <position position="155"/>
    </location>
</feature>
<dbReference type="NCBIfam" id="TIGR00126">
    <property type="entry name" value="deoC"/>
    <property type="match status" value="1"/>
</dbReference>
<dbReference type="PANTHER" id="PTHR10889">
    <property type="entry name" value="DEOXYRIBOSE-PHOSPHATE ALDOLASE"/>
    <property type="match status" value="1"/>
</dbReference>
<evidence type="ECO:0000313" key="8">
    <source>
        <dbReference type="EMBL" id="CRX39414.1"/>
    </source>
</evidence>
<comment type="catalytic activity">
    <reaction evidence="5 7">
        <text>2-deoxy-D-ribose 5-phosphate = D-glyceraldehyde 3-phosphate + acetaldehyde</text>
        <dbReference type="Rhea" id="RHEA:12821"/>
        <dbReference type="ChEBI" id="CHEBI:15343"/>
        <dbReference type="ChEBI" id="CHEBI:59776"/>
        <dbReference type="ChEBI" id="CHEBI:62877"/>
        <dbReference type="EC" id="4.1.2.4"/>
    </reaction>
</comment>
<keyword evidence="9" id="KW-1185">Reference proteome</keyword>
<accession>A0A0H5DU31</accession>
<feature type="active site" description="Proton donor/acceptor" evidence="7">
    <location>
        <position position="184"/>
    </location>
</feature>
<dbReference type="PANTHER" id="PTHR10889:SF1">
    <property type="entry name" value="DEOXYRIBOSE-PHOSPHATE ALDOLASE"/>
    <property type="match status" value="1"/>
</dbReference>
<dbReference type="InterPro" id="IPR028581">
    <property type="entry name" value="DeoC_typeI"/>
</dbReference>
<dbReference type="EC" id="4.1.2.4" evidence="7"/>
<dbReference type="GO" id="GO:0005737">
    <property type="term" value="C:cytoplasm"/>
    <property type="evidence" value="ECO:0007669"/>
    <property type="project" value="UniProtKB-SubCell"/>
</dbReference>
<dbReference type="PIRSF" id="PIRSF001357">
    <property type="entry name" value="DeoC"/>
    <property type="match status" value="1"/>
</dbReference>
<dbReference type="FunFam" id="3.20.20.70:FF:000044">
    <property type="entry name" value="Deoxyribose-phosphate aldolase"/>
    <property type="match status" value="1"/>
</dbReference>
<evidence type="ECO:0000256" key="3">
    <source>
        <dbReference type="ARBA" id="ARBA00023239"/>
    </source>
</evidence>
<dbReference type="EMBL" id="CWGJ01000028">
    <property type="protein sequence ID" value="CRX39414.1"/>
    <property type="molecule type" value="Genomic_DNA"/>
</dbReference>
<dbReference type="Proteomes" id="UP000220251">
    <property type="component" value="Unassembled WGS sequence"/>
</dbReference>
<dbReference type="Gene3D" id="3.20.20.70">
    <property type="entry name" value="Aldolase class I"/>
    <property type="match status" value="1"/>
</dbReference>
<dbReference type="AlphaFoldDB" id="A0A0H5DU31"/>
<dbReference type="InterPro" id="IPR011343">
    <property type="entry name" value="DeoC"/>
</dbReference>
<comment type="similarity">
    <text evidence="1 7">Belongs to the DeoC/FbaB aldolase family. DeoC type 1 subfamily.</text>
</comment>
<dbReference type="GO" id="GO:0004139">
    <property type="term" value="F:deoxyribose-phosphate aldolase activity"/>
    <property type="evidence" value="ECO:0007669"/>
    <property type="project" value="UniProtKB-UniRule"/>
</dbReference>
<dbReference type="SUPFAM" id="SSF51569">
    <property type="entry name" value="Aldolase"/>
    <property type="match status" value="1"/>
</dbReference>
<dbReference type="InterPro" id="IPR013785">
    <property type="entry name" value="Aldolase_TIM"/>
</dbReference>
<evidence type="ECO:0000313" key="9">
    <source>
        <dbReference type="Proteomes" id="UP000220251"/>
    </source>
</evidence>
<feature type="active site" description="Proton donor/acceptor" evidence="7">
    <location>
        <position position="93"/>
    </location>
</feature>
<comment type="function">
    <text evidence="6 7">Catalyzes a reversible aldol reaction between acetaldehyde and D-glyceraldehyde 3-phosphate to generate 2-deoxy-D-ribose 5-phosphate.</text>
</comment>
<gene>
    <name evidence="7 8" type="primary">deoC</name>
    <name evidence="8" type="ORF">ELAC_2093</name>
</gene>
<evidence type="ECO:0000256" key="5">
    <source>
        <dbReference type="ARBA" id="ARBA00048791"/>
    </source>
</evidence>
<keyword evidence="2 7" id="KW-0963">Cytoplasm</keyword>
<evidence type="ECO:0000256" key="1">
    <source>
        <dbReference type="ARBA" id="ARBA00010936"/>
    </source>
</evidence>
<dbReference type="UniPathway" id="UPA00002">
    <property type="reaction ID" value="UER00468"/>
</dbReference>
<dbReference type="CDD" id="cd00959">
    <property type="entry name" value="DeoC"/>
    <property type="match status" value="1"/>
</dbReference>
<keyword evidence="3 7" id="KW-0456">Lyase</keyword>
<dbReference type="SMART" id="SM01133">
    <property type="entry name" value="DeoC"/>
    <property type="match status" value="1"/>
</dbReference>
<proteinExistence type="inferred from homology"/>
<dbReference type="GO" id="GO:0016052">
    <property type="term" value="P:carbohydrate catabolic process"/>
    <property type="evidence" value="ECO:0007669"/>
    <property type="project" value="TreeGrafter"/>
</dbReference>
<comment type="subcellular location">
    <subcellularLocation>
        <location evidence="7">Cytoplasm</location>
    </subcellularLocation>
</comment>
<name>A0A0H5DU31_9BACT</name>
<sequence length="223" mass="23748">MIQPSALAPLIDHTLLKADATKAEIEALCKEALAYRFYSVCVLPVWVEDAVSFLRGSSVKVTTVIGFPLGGNLPLIKAKEAEKAVKEGAHDIDMVICLGKAKEHKFRYIKEEIEAVIKAAKPPCLKVILETCNFDPEEIRSLCTASKEGGADFIKTSTGFGKGGALVETIALLKECVGGQLGIKASGGIKNYSQASSLLEAGATRIGSSASVFLMKEAAEFRV</sequence>
<dbReference type="OrthoDB" id="9778711at2"/>
<comment type="pathway">
    <text evidence="7">Carbohydrate degradation; 2-deoxy-D-ribose 1-phosphate degradation; D-glyceraldehyde 3-phosphate and acetaldehyde from 2-deoxy-alpha-D-ribose 1-phosphate: step 2/2.</text>
</comment>
<reference evidence="9" key="1">
    <citation type="submission" date="2015-06" db="EMBL/GenBank/DDBJ databases">
        <authorList>
            <person name="Bertelli C."/>
        </authorList>
    </citation>
    <scope>NUCLEOTIDE SEQUENCE [LARGE SCALE GENOMIC DNA]</scope>
    <source>
        <strain evidence="9">CRIB-30</strain>
    </source>
</reference>
<evidence type="ECO:0000256" key="6">
    <source>
        <dbReference type="ARBA" id="ARBA00056337"/>
    </source>
</evidence>
<dbReference type="Pfam" id="PF01791">
    <property type="entry name" value="DeoC"/>
    <property type="match status" value="1"/>
</dbReference>
<keyword evidence="4 7" id="KW-0704">Schiff base</keyword>
<evidence type="ECO:0000256" key="4">
    <source>
        <dbReference type="ARBA" id="ARBA00023270"/>
    </source>
</evidence>
<dbReference type="GO" id="GO:0009264">
    <property type="term" value="P:deoxyribonucleotide catabolic process"/>
    <property type="evidence" value="ECO:0007669"/>
    <property type="project" value="UniProtKB-UniRule"/>
</dbReference>